<dbReference type="FunCoup" id="B4LCX2">
    <property type="interactions" value="290"/>
</dbReference>
<evidence type="ECO:0000313" key="9">
    <source>
        <dbReference type="EMBL" id="EDW68833.2"/>
    </source>
</evidence>
<dbReference type="Gene3D" id="1.25.10.10">
    <property type="entry name" value="Leucine-rich Repeat Variant"/>
    <property type="match status" value="1"/>
</dbReference>
<dbReference type="SUPFAM" id="SSF48371">
    <property type="entry name" value="ARM repeat"/>
    <property type="match status" value="1"/>
</dbReference>
<evidence type="ECO:0000256" key="2">
    <source>
        <dbReference type="ARBA" id="ARBA00022614"/>
    </source>
</evidence>
<protein>
    <recommendedName>
        <fullName evidence="5">Protein zer-1 homolog</fullName>
    </recommendedName>
    <alternativeName>
        <fullName evidence="6">Zyg-11 homolog B-like protein</fullName>
    </alternativeName>
</protein>
<evidence type="ECO:0000313" key="10">
    <source>
        <dbReference type="Proteomes" id="UP000008792"/>
    </source>
</evidence>
<dbReference type="InterPro" id="IPR055142">
    <property type="entry name" value="ZER1-like_C"/>
</dbReference>
<dbReference type="Proteomes" id="UP000008792">
    <property type="component" value="Unassembled WGS sequence"/>
</dbReference>
<proteinExistence type="inferred from homology"/>
<dbReference type="SUPFAM" id="SSF52047">
    <property type="entry name" value="RNI-like"/>
    <property type="match status" value="1"/>
</dbReference>
<dbReference type="PANTHER" id="PTHR12904:SF23">
    <property type="entry name" value="PROTEIN ZER-1 HOMOLOG"/>
    <property type="match status" value="1"/>
</dbReference>
<dbReference type="InterPro" id="IPR011989">
    <property type="entry name" value="ARM-like"/>
</dbReference>
<evidence type="ECO:0000256" key="5">
    <source>
        <dbReference type="ARBA" id="ARBA00067612"/>
    </source>
</evidence>
<evidence type="ECO:0000256" key="4">
    <source>
        <dbReference type="ARBA" id="ARBA00022786"/>
    </source>
</evidence>
<evidence type="ECO:0000256" key="1">
    <source>
        <dbReference type="ARBA" id="ARBA00009420"/>
    </source>
</evidence>
<dbReference type="Pfam" id="PF22964">
    <property type="entry name" value="ZER1-like_2nd"/>
    <property type="match status" value="1"/>
</dbReference>
<dbReference type="Pfam" id="PF25013">
    <property type="entry name" value="LRR_Zer-1"/>
    <property type="match status" value="1"/>
</dbReference>
<gene>
    <name evidence="9" type="primary">Dvir\GJ12467</name>
    <name evidence="9" type="ORF">Dvir_GJ12467</name>
</gene>
<dbReference type="InParanoid" id="B4LCX2"/>
<dbReference type="FunFam" id="1.25.10.10:FF:000111">
    <property type="entry name" value="Protein zer-1 homolog"/>
    <property type="match status" value="1"/>
</dbReference>
<keyword evidence="2" id="KW-0433">Leucine-rich repeat</keyword>
<dbReference type="InterPro" id="IPR032675">
    <property type="entry name" value="LRR_dom_sf"/>
</dbReference>
<comment type="similarity">
    <text evidence="1">Belongs to the zyg-11 family.</text>
</comment>
<sequence>MFDLINSKILVFVPQVYLKLTHHHHLIPFQFLPPLRRSKRNTIESGNVGSIIESQNRRRHQYKTHWHKMSCKVRLMEDGSLDEEPLTLKEIAYQKLCNNLDIFSGCTESGQRSLNAGIVLTNEICDAFLENYQRFHRPLDDRVINLFSDTRRTSLKIVNLRYSTLSSIGLQTLMRHKLFALSMWYCDRITVQSHHLLAHYGDSLRSLELGISSHLLQNAEPHEKEPVDFQLTCPHLRRLVLNGVVMHHRLQFAHLQDLSHLDLTSCVLANFSLEALGMLPNLHTLILFNVWPIANQLHAICCLRRLCTLDISISSSGNGHGTYDLPDQTLVMLMDNLRHLTHLDISGTNLAGNGVATKESTNANTKTEQHFGPTDIPGLASRTQRPLQFLGLYHTAHWACKRHDIPALEVAGDANEQQILTAARYYHDRPVLLTRVLNDLYHLFRFENCKDIHTALDVVLCAMDRHLKFKHMQISGSATLFYIVKGRDRSKFGTLLRNHIIRTLLNGMEMHLTDDTMLRNGYLTLTQFHMPVDVLFEYERLIKILLHGVSKTEQEGFVQRIAIYLLNTLACQVDGRQKLFLGELGVVSTMLTLIKDRLTRSVFDDVMEVAWSTMWNVTDETAINCKKFLDGRGMEYFLKCLNTFPDRDELLRNMMGLLGNVAEVKWLRPKLMTQEFIEVFARLLDSLSDGIEVGHHGGRLANDNANQLRFQVSYNAAGVLAHIASDGADAWTIKTPTRQHVLERMVAAIQRWNIKSERNINYRSFEPILSLVRCYETPECQHWAVWALANLTQVYPDKYCQLVEQENGIQILTELIEHESPYCEIKRIARLVIEQCDLGMERMVEG</sequence>
<keyword evidence="10" id="KW-1185">Reference proteome</keyword>
<reference evidence="9 10" key="1">
    <citation type="journal article" date="2007" name="Nature">
        <title>Evolution of genes and genomes on the Drosophila phylogeny.</title>
        <authorList>
            <consortium name="Drosophila 12 Genomes Consortium"/>
            <person name="Clark A.G."/>
            <person name="Eisen M.B."/>
            <person name="Smith D.R."/>
            <person name="Bergman C.M."/>
            <person name="Oliver B."/>
            <person name="Markow T.A."/>
            <person name="Kaufman T.C."/>
            <person name="Kellis M."/>
            <person name="Gelbart W."/>
            <person name="Iyer V.N."/>
            <person name="Pollard D.A."/>
            <person name="Sackton T.B."/>
            <person name="Larracuente A.M."/>
            <person name="Singh N.D."/>
            <person name="Abad J.P."/>
            <person name="Abt D.N."/>
            <person name="Adryan B."/>
            <person name="Aguade M."/>
            <person name="Akashi H."/>
            <person name="Anderson W.W."/>
            <person name="Aquadro C.F."/>
            <person name="Ardell D.H."/>
            <person name="Arguello R."/>
            <person name="Artieri C.G."/>
            <person name="Barbash D.A."/>
            <person name="Barker D."/>
            <person name="Barsanti P."/>
            <person name="Batterham P."/>
            <person name="Batzoglou S."/>
            <person name="Begun D."/>
            <person name="Bhutkar A."/>
            <person name="Blanco E."/>
            <person name="Bosak S.A."/>
            <person name="Bradley R.K."/>
            <person name="Brand A.D."/>
            <person name="Brent M.R."/>
            <person name="Brooks A.N."/>
            <person name="Brown R.H."/>
            <person name="Butlin R.K."/>
            <person name="Caggese C."/>
            <person name="Calvi B.R."/>
            <person name="Bernardo de Carvalho A."/>
            <person name="Caspi A."/>
            <person name="Castrezana S."/>
            <person name="Celniker S.E."/>
            <person name="Chang J.L."/>
            <person name="Chapple C."/>
            <person name="Chatterji S."/>
            <person name="Chinwalla A."/>
            <person name="Civetta A."/>
            <person name="Clifton S.W."/>
            <person name="Comeron J.M."/>
            <person name="Costello J.C."/>
            <person name="Coyne J.A."/>
            <person name="Daub J."/>
            <person name="David R.G."/>
            <person name="Delcher A.L."/>
            <person name="Delehaunty K."/>
            <person name="Do C.B."/>
            <person name="Ebling H."/>
            <person name="Edwards K."/>
            <person name="Eickbush T."/>
            <person name="Evans J.D."/>
            <person name="Filipski A."/>
            <person name="Findeiss S."/>
            <person name="Freyhult E."/>
            <person name="Fulton L."/>
            <person name="Fulton R."/>
            <person name="Garcia A.C."/>
            <person name="Gardiner A."/>
            <person name="Garfield D.A."/>
            <person name="Garvin B.E."/>
            <person name="Gibson G."/>
            <person name="Gilbert D."/>
            <person name="Gnerre S."/>
            <person name="Godfrey J."/>
            <person name="Good R."/>
            <person name="Gotea V."/>
            <person name="Gravely B."/>
            <person name="Greenberg A.J."/>
            <person name="Griffiths-Jones S."/>
            <person name="Gross S."/>
            <person name="Guigo R."/>
            <person name="Gustafson E.A."/>
            <person name="Haerty W."/>
            <person name="Hahn M.W."/>
            <person name="Halligan D.L."/>
            <person name="Halpern A.L."/>
            <person name="Halter G.M."/>
            <person name="Han M.V."/>
            <person name="Heger A."/>
            <person name="Hillier L."/>
            <person name="Hinrichs A.S."/>
            <person name="Holmes I."/>
            <person name="Hoskins R.A."/>
            <person name="Hubisz M.J."/>
            <person name="Hultmark D."/>
            <person name="Huntley M.A."/>
            <person name="Jaffe D.B."/>
            <person name="Jagadeeshan S."/>
            <person name="Jeck W.R."/>
            <person name="Johnson J."/>
            <person name="Jones C.D."/>
            <person name="Jordan W.C."/>
            <person name="Karpen G.H."/>
            <person name="Kataoka E."/>
            <person name="Keightley P.D."/>
            <person name="Kheradpour P."/>
            <person name="Kirkness E.F."/>
            <person name="Koerich L.B."/>
            <person name="Kristiansen K."/>
            <person name="Kudrna D."/>
            <person name="Kulathinal R.J."/>
            <person name="Kumar S."/>
            <person name="Kwok R."/>
            <person name="Lander E."/>
            <person name="Langley C.H."/>
            <person name="Lapoint R."/>
            <person name="Lazzaro B.P."/>
            <person name="Lee S.J."/>
            <person name="Levesque L."/>
            <person name="Li R."/>
            <person name="Lin C.F."/>
            <person name="Lin M.F."/>
            <person name="Lindblad-Toh K."/>
            <person name="Llopart A."/>
            <person name="Long M."/>
            <person name="Low L."/>
            <person name="Lozovsky E."/>
            <person name="Lu J."/>
            <person name="Luo M."/>
            <person name="Machado C.A."/>
            <person name="Makalowski W."/>
            <person name="Marzo M."/>
            <person name="Matsuda M."/>
            <person name="Matzkin L."/>
            <person name="McAllister B."/>
            <person name="McBride C.S."/>
            <person name="McKernan B."/>
            <person name="McKernan K."/>
            <person name="Mendez-Lago M."/>
            <person name="Minx P."/>
            <person name="Mollenhauer M.U."/>
            <person name="Montooth K."/>
            <person name="Mount S.M."/>
            <person name="Mu X."/>
            <person name="Myers E."/>
            <person name="Negre B."/>
            <person name="Newfeld S."/>
            <person name="Nielsen R."/>
            <person name="Noor M.A."/>
            <person name="O'Grady P."/>
            <person name="Pachter L."/>
            <person name="Papaceit M."/>
            <person name="Parisi M.J."/>
            <person name="Parisi M."/>
            <person name="Parts L."/>
            <person name="Pedersen J.S."/>
            <person name="Pesole G."/>
            <person name="Phillippy A.M."/>
            <person name="Ponting C.P."/>
            <person name="Pop M."/>
            <person name="Porcelli D."/>
            <person name="Powell J.R."/>
            <person name="Prohaska S."/>
            <person name="Pruitt K."/>
            <person name="Puig M."/>
            <person name="Quesneville H."/>
            <person name="Ram K.R."/>
            <person name="Rand D."/>
            <person name="Rasmussen M.D."/>
            <person name="Reed L.K."/>
            <person name="Reenan R."/>
            <person name="Reily A."/>
            <person name="Remington K.A."/>
            <person name="Rieger T.T."/>
            <person name="Ritchie M.G."/>
            <person name="Robin C."/>
            <person name="Rogers Y.H."/>
            <person name="Rohde C."/>
            <person name="Rozas J."/>
            <person name="Rubenfield M.J."/>
            <person name="Ruiz A."/>
            <person name="Russo S."/>
            <person name="Salzberg S.L."/>
            <person name="Sanchez-Gracia A."/>
            <person name="Saranga D.J."/>
            <person name="Sato H."/>
            <person name="Schaeffer S.W."/>
            <person name="Schatz M.C."/>
            <person name="Schlenke T."/>
            <person name="Schwartz R."/>
            <person name="Segarra C."/>
            <person name="Singh R.S."/>
            <person name="Sirot L."/>
            <person name="Sirota M."/>
            <person name="Sisneros N.B."/>
            <person name="Smith C.D."/>
            <person name="Smith T.F."/>
            <person name="Spieth J."/>
            <person name="Stage D.E."/>
            <person name="Stark A."/>
            <person name="Stephan W."/>
            <person name="Strausberg R.L."/>
            <person name="Strempel S."/>
            <person name="Sturgill D."/>
            <person name="Sutton G."/>
            <person name="Sutton G.G."/>
            <person name="Tao W."/>
            <person name="Teichmann S."/>
            <person name="Tobari Y.N."/>
            <person name="Tomimura Y."/>
            <person name="Tsolas J.M."/>
            <person name="Valente V.L."/>
            <person name="Venter E."/>
            <person name="Venter J.C."/>
            <person name="Vicario S."/>
            <person name="Vieira F.G."/>
            <person name="Vilella A.J."/>
            <person name="Villasante A."/>
            <person name="Walenz B."/>
            <person name="Wang J."/>
            <person name="Wasserman M."/>
            <person name="Watts T."/>
            <person name="Wilson D."/>
            <person name="Wilson R.K."/>
            <person name="Wing R.A."/>
            <person name="Wolfner M.F."/>
            <person name="Wong A."/>
            <person name="Wong G.K."/>
            <person name="Wu C.I."/>
            <person name="Wu G."/>
            <person name="Yamamoto D."/>
            <person name="Yang H.P."/>
            <person name="Yang S.P."/>
            <person name="Yorke J.A."/>
            <person name="Yoshida K."/>
            <person name="Zdobnov E."/>
            <person name="Zhang P."/>
            <person name="Zhang Y."/>
            <person name="Zimin A.V."/>
            <person name="Baldwin J."/>
            <person name="Abdouelleil A."/>
            <person name="Abdulkadir J."/>
            <person name="Abebe A."/>
            <person name="Abera B."/>
            <person name="Abreu J."/>
            <person name="Acer S.C."/>
            <person name="Aftuck L."/>
            <person name="Alexander A."/>
            <person name="An P."/>
            <person name="Anderson E."/>
            <person name="Anderson S."/>
            <person name="Arachi H."/>
            <person name="Azer M."/>
            <person name="Bachantsang P."/>
            <person name="Barry A."/>
            <person name="Bayul T."/>
            <person name="Berlin A."/>
            <person name="Bessette D."/>
            <person name="Bloom T."/>
            <person name="Blye J."/>
            <person name="Boguslavskiy L."/>
            <person name="Bonnet C."/>
            <person name="Boukhgalter B."/>
            <person name="Bourzgui I."/>
            <person name="Brown A."/>
            <person name="Cahill P."/>
            <person name="Channer S."/>
            <person name="Cheshatsang Y."/>
            <person name="Chuda L."/>
            <person name="Citroen M."/>
            <person name="Collymore A."/>
            <person name="Cooke P."/>
            <person name="Costello M."/>
            <person name="D'Aco K."/>
            <person name="Daza R."/>
            <person name="De Haan G."/>
            <person name="DeGray S."/>
            <person name="DeMaso C."/>
            <person name="Dhargay N."/>
            <person name="Dooley K."/>
            <person name="Dooley E."/>
            <person name="Doricent M."/>
            <person name="Dorje P."/>
            <person name="Dorjee K."/>
            <person name="Dupes A."/>
            <person name="Elong R."/>
            <person name="Falk J."/>
            <person name="Farina A."/>
            <person name="Faro S."/>
            <person name="Ferguson D."/>
            <person name="Fisher S."/>
            <person name="Foley C.D."/>
            <person name="Franke A."/>
            <person name="Friedrich D."/>
            <person name="Gadbois L."/>
            <person name="Gearin G."/>
            <person name="Gearin C.R."/>
            <person name="Giannoukos G."/>
            <person name="Goode T."/>
            <person name="Graham J."/>
            <person name="Grandbois E."/>
            <person name="Grewal S."/>
            <person name="Gyaltsen K."/>
            <person name="Hafez N."/>
            <person name="Hagos B."/>
            <person name="Hall J."/>
            <person name="Henson C."/>
            <person name="Hollinger A."/>
            <person name="Honan T."/>
            <person name="Huard M.D."/>
            <person name="Hughes L."/>
            <person name="Hurhula B."/>
            <person name="Husby M.E."/>
            <person name="Kamat A."/>
            <person name="Kanga B."/>
            <person name="Kashin S."/>
            <person name="Khazanovich D."/>
            <person name="Kisner P."/>
            <person name="Lance K."/>
            <person name="Lara M."/>
            <person name="Lee W."/>
            <person name="Lennon N."/>
            <person name="Letendre F."/>
            <person name="LeVine R."/>
            <person name="Lipovsky A."/>
            <person name="Liu X."/>
            <person name="Liu J."/>
            <person name="Liu S."/>
            <person name="Lokyitsang T."/>
            <person name="Lokyitsang Y."/>
            <person name="Lubonja R."/>
            <person name="Lui A."/>
            <person name="MacDonald P."/>
            <person name="Magnisalis V."/>
            <person name="Maru K."/>
            <person name="Matthews C."/>
            <person name="McCusker W."/>
            <person name="McDonough S."/>
            <person name="Mehta T."/>
            <person name="Meldrim J."/>
            <person name="Meneus L."/>
            <person name="Mihai O."/>
            <person name="Mihalev A."/>
            <person name="Mihova T."/>
            <person name="Mittelman R."/>
            <person name="Mlenga V."/>
            <person name="Montmayeur A."/>
            <person name="Mulrain L."/>
            <person name="Navidi A."/>
            <person name="Naylor J."/>
            <person name="Negash T."/>
            <person name="Nguyen T."/>
            <person name="Nguyen N."/>
            <person name="Nicol R."/>
            <person name="Norbu C."/>
            <person name="Norbu N."/>
            <person name="Novod N."/>
            <person name="O'Neill B."/>
            <person name="Osman S."/>
            <person name="Markiewicz E."/>
            <person name="Oyono O.L."/>
            <person name="Patti C."/>
            <person name="Phunkhang P."/>
            <person name="Pierre F."/>
            <person name="Priest M."/>
            <person name="Raghuraman S."/>
            <person name="Rege F."/>
            <person name="Reyes R."/>
            <person name="Rise C."/>
            <person name="Rogov P."/>
            <person name="Ross K."/>
            <person name="Ryan E."/>
            <person name="Settipalli S."/>
            <person name="Shea T."/>
            <person name="Sherpa N."/>
            <person name="Shi L."/>
            <person name="Shih D."/>
            <person name="Sparrow T."/>
            <person name="Spaulding J."/>
            <person name="Stalker J."/>
            <person name="Stange-Thomann N."/>
            <person name="Stavropoulos S."/>
            <person name="Stone C."/>
            <person name="Strader C."/>
            <person name="Tesfaye S."/>
            <person name="Thomson T."/>
            <person name="Thoulutsang Y."/>
            <person name="Thoulutsang D."/>
            <person name="Topham K."/>
            <person name="Topping I."/>
            <person name="Tsamla T."/>
            <person name="Vassiliev H."/>
            <person name="Vo A."/>
            <person name="Wangchuk T."/>
            <person name="Wangdi T."/>
            <person name="Weiand M."/>
            <person name="Wilkinson J."/>
            <person name="Wilson A."/>
            <person name="Yadav S."/>
            <person name="Young G."/>
            <person name="Yu Q."/>
            <person name="Zembek L."/>
            <person name="Zhong D."/>
            <person name="Zimmer A."/>
            <person name="Zwirko Z."/>
            <person name="Jaffe D.B."/>
            <person name="Alvarez P."/>
            <person name="Brockman W."/>
            <person name="Butler J."/>
            <person name="Chin C."/>
            <person name="Gnerre S."/>
            <person name="Grabherr M."/>
            <person name="Kleber M."/>
            <person name="Mauceli E."/>
            <person name="MacCallum I."/>
        </authorList>
    </citation>
    <scope>NUCLEOTIDE SEQUENCE [LARGE SCALE GENOMIC DNA]</scope>
    <source>
        <strain evidence="10">Tucson 15010-1051.87</strain>
    </source>
</reference>
<evidence type="ECO:0000256" key="3">
    <source>
        <dbReference type="ARBA" id="ARBA00022737"/>
    </source>
</evidence>
<evidence type="ECO:0000259" key="7">
    <source>
        <dbReference type="Pfam" id="PF22964"/>
    </source>
</evidence>
<dbReference type="PANTHER" id="PTHR12904">
    <property type="match status" value="1"/>
</dbReference>
<feature type="domain" description="Zer-1-like leucine-rich repeats region" evidence="8">
    <location>
        <begin position="252"/>
        <end position="395"/>
    </location>
</feature>
<dbReference type="Gene3D" id="3.80.10.10">
    <property type="entry name" value="Ribonuclease Inhibitor"/>
    <property type="match status" value="1"/>
</dbReference>
<name>B4LCX2_DROVI</name>
<feature type="domain" description="Protein zer-1 homolog-like C-terminal" evidence="7">
    <location>
        <begin position="463"/>
        <end position="837"/>
    </location>
</feature>
<organism evidence="9 10">
    <name type="scientific">Drosophila virilis</name>
    <name type="common">Fruit fly</name>
    <dbReference type="NCBI Taxonomy" id="7244"/>
    <lineage>
        <taxon>Eukaryota</taxon>
        <taxon>Metazoa</taxon>
        <taxon>Ecdysozoa</taxon>
        <taxon>Arthropoda</taxon>
        <taxon>Hexapoda</taxon>
        <taxon>Insecta</taxon>
        <taxon>Pterygota</taxon>
        <taxon>Neoptera</taxon>
        <taxon>Endopterygota</taxon>
        <taxon>Diptera</taxon>
        <taxon>Brachycera</taxon>
        <taxon>Muscomorpha</taxon>
        <taxon>Ephydroidea</taxon>
        <taxon>Drosophilidae</taxon>
        <taxon>Drosophila</taxon>
    </lineage>
</organism>
<evidence type="ECO:0000256" key="6">
    <source>
        <dbReference type="ARBA" id="ARBA00081214"/>
    </source>
</evidence>
<dbReference type="AlphaFoldDB" id="B4LCX2"/>
<dbReference type="HOGENOM" id="CLU_011533_0_0_1"/>
<dbReference type="OrthoDB" id="5783533at2759"/>
<dbReference type="InterPro" id="IPR016024">
    <property type="entry name" value="ARM-type_fold"/>
</dbReference>
<dbReference type="EMBL" id="CH940647">
    <property type="protein sequence ID" value="EDW68833.2"/>
    <property type="molecule type" value="Genomic_DNA"/>
</dbReference>
<accession>B4LCX2</accession>
<keyword evidence="4" id="KW-0833">Ubl conjugation pathway</keyword>
<dbReference type="GO" id="GO:0031462">
    <property type="term" value="C:Cul2-RING ubiquitin ligase complex"/>
    <property type="evidence" value="ECO:0007669"/>
    <property type="project" value="TreeGrafter"/>
</dbReference>
<dbReference type="InterPro" id="IPR056845">
    <property type="entry name" value="LRR_Zer-1"/>
</dbReference>
<dbReference type="InterPro" id="IPR051341">
    <property type="entry name" value="Zyg-11_UBL_adapter"/>
</dbReference>
<dbReference type="STRING" id="7244.B4LCX2"/>
<keyword evidence="3" id="KW-0677">Repeat</keyword>
<evidence type="ECO:0000259" key="8">
    <source>
        <dbReference type="Pfam" id="PF25013"/>
    </source>
</evidence>